<dbReference type="PRINTS" id="PR00080">
    <property type="entry name" value="SDRFAMILY"/>
</dbReference>
<dbReference type="InterPro" id="IPR036291">
    <property type="entry name" value="NAD(P)-bd_dom_sf"/>
</dbReference>
<dbReference type="InterPro" id="IPR057326">
    <property type="entry name" value="KR_dom"/>
</dbReference>
<evidence type="ECO:0000313" key="4">
    <source>
        <dbReference type="Proteomes" id="UP001500842"/>
    </source>
</evidence>
<reference evidence="3 4" key="1">
    <citation type="journal article" date="2019" name="Int. J. Syst. Evol. Microbiol.">
        <title>The Global Catalogue of Microorganisms (GCM) 10K type strain sequencing project: providing services to taxonomists for standard genome sequencing and annotation.</title>
        <authorList>
            <consortium name="The Broad Institute Genomics Platform"/>
            <consortium name="The Broad Institute Genome Sequencing Center for Infectious Disease"/>
            <person name="Wu L."/>
            <person name="Ma J."/>
        </authorList>
    </citation>
    <scope>NUCLEOTIDE SEQUENCE [LARGE SCALE GENOMIC DNA]</scope>
    <source>
        <strain evidence="3 4">JCM 14942</strain>
    </source>
</reference>
<feature type="domain" description="Ketoreductase" evidence="2">
    <location>
        <begin position="17"/>
        <end position="203"/>
    </location>
</feature>
<evidence type="ECO:0000313" key="3">
    <source>
        <dbReference type="EMBL" id="GAA1542424.1"/>
    </source>
</evidence>
<name>A0ABN2BJQ3_9ACTN</name>
<dbReference type="NCBIfam" id="NF005559">
    <property type="entry name" value="PRK07231.1"/>
    <property type="match status" value="1"/>
</dbReference>
<dbReference type="InterPro" id="IPR002347">
    <property type="entry name" value="SDR_fam"/>
</dbReference>
<dbReference type="SUPFAM" id="SSF51735">
    <property type="entry name" value="NAD(P)-binding Rossmann-fold domains"/>
    <property type="match status" value="1"/>
</dbReference>
<evidence type="ECO:0000259" key="2">
    <source>
        <dbReference type="SMART" id="SM00822"/>
    </source>
</evidence>
<dbReference type="RefSeq" id="WP_141002799.1">
    <property type="nucleotide sequence ID" value="NZ_BAAAOR010000039.1"/>
</dbReference>
<proteinExistence type="inferred from homology"/>
<dbReference type="EMBL" id="BAAAOR010000039">
    <property type="protein sequence ID" value="GAA1542424.1"/>
    <property type="molecule type" value="Genomic_DNA"/>
</dbReference>
<protein>
    <submittedName>
        <fullName evidence="3">3-oxoacyl-[acyl-carrier-protein] reductase</fullName>
    </submittedName>
</protein>
<evidence type="ECO:0000256" key="1">
    <source>
        <dbReference type="ARBA" id="ARBA00006484"/>
    </source>
</evidence>
<comment type="caution">
    <text evidence="3">The sequence shown here is derived from an EMBL/GenBank/DDBJ whole genome shotgun (WGS) entry which is preliminary data.</text>
</comment>
<gene>
    <name evidence="3" type="primary">fabG_11</name>
    <name evidence="3" type="ORF">GCM10009788_51270</name>
</gene>
<dbReference type="Proteomes" id="UP001500842">
    <property type="component" value="Unassembled WGS sequence"/>
</dbReference>
<organism evidence="3 4">
    <name type="scientific">Nocardioides humi</name>
    <dbReference type="NCBI Taxonomy" id="449461"/>
    <lineage>
        <taxon>Bacteria</taxon>
        <taxon>Bacillati</taxon>
        <taxon>Actinomycetota</taxon>
        <taxon>Actinomycetes</taxon>
        <taxon>Propionibacteriales</taxon>
        <taxon>Nocardioidaceae</taxon>
        <taxon>Nocardioides</taxon>
    </lineage>
</organism>
<dbReference type="PANTHER" id="PTHR42760">
    <property type="entry name" value="SHORT-CHAIN DEHYDROGENASES/REDUCTASES FAMILY MEMBER"/>
    <property type="match status" value="1"/>
</dbReference>
<dbReference type="Gene3D" id="3.40.50.720">
    <property type="entry name" value="NAD(P)-binding Rossmann-like Domain"/>
    <property type="match status" value="1"/>
</dbReference>
<keyword evidence="4" id="KW-1185">Reference proteome</keyword>
<dbReference type="SMART" id="SM00822">
    <property type="entry name" value="PKS_KR"/>
    <property type="match status" value="1"/>
</dbReference>
<comment type="similarity">
    <text evidence="1">Belongs to the short-chain dehydrogenases/reductases (SDR) family.</text>
</comment>
<dbReference type="Pfam" id="PF13561">
    <property type="entry name" value="adh_short_C2"/>
    <property type="match status" value="1"/>
</dbReference>
<sequence>MTIDSPTITDLISLTGRTAIVTGGAMGIGRGIVERLAEAGASVVVADADLRAAEATAEELAEQGRSVLAMYADVGDADDVHRLVADTIGWRGRVDVLVNNAGIFPSMPVLAMAPEDFDRVIRTNLRGVYLCSREAALRMRDQDSGGRIVNVTSIDALHPSSVGLAHYDASKHGAWGFTKNLALELAPHRIWVNAIAPGAIATPGVTTMQSAGATGGDPQAILEAFLARVPMARMGVPDDIARAALFLASDLASYLTGAQIVVDGGRLLS</sequence>
<dbReference type="PRINTS" id="PR00081">
    <property type="entry name" value="GDHRDH"/>
</dbReference>
<accession>A0ABN2BJQ3</accession>
<dbReference type="PANTHER" id="PTHR42760:SF40">
    <property type="entry name" value="3-OXOACYL-[ACYL-CARRIER-PROTEIN] REDUCTASE, CHLOROPLASTIC"/>
    <property type="match status" value="1"/>
</dbReference>